<organism evidence="3 4">
    <name type="scientific">Oryza sativa subsp. japonica</name>
    <name type="common">Rice</name>
    <dbReference type="NCBI Taxonomy" id="39947"/>
    <lineage>
        <taxon>Eukaryota</taxon>
        <taxon>Viridiplantae</taxon>
        <taxon>Streptophyta</taxon>
        <taxon>Embryophyta</taxon>
        <taxon>Tracheophyta</taxon>
        <taxon>Spermatophyta</taxon>
        <taxon>Magnoliopsida</taxon>
        <taxon>Liliopsida</taxon>
        <taxon>Poales</taxon>
        <taxon>Poaceae</taxon>
        <taxon>BOP clade</taxon>
        <taxon>Oryzoideae</taxon>
        <taxon>Oryzeae</taxon>
        <taxon>Oryzinae</taxon>
        <taxon>Oryza</taxon>
        <taxon>Oryza sativa</taxon>
    </lineage>
</organism>
<dbReference type="InParanoid" id="A0A0P0X6Y2"/>
<proteinExistence type="predicted"/>
<dbReference type="PROSITE" id="PS51473">
    <property type="entry name" value="GNK2"/>
    <property type="match status" value="1"/>
</dbReference>
<reference evidence="3 4" key="3">
    <citation type="journal article" date="2013" name="Rice">
        <title>Improvement of the Oryza sativa Nipponbare reference genome using next generation sequence and optical map data.</title>
        <authorList>
            <person name="Kawahara Y."/>
            <person name="de la Bastide M."/>
            <person name="Hamilton J.P."/>
            <person name="Kanamori H."/>
            <person name="McCombie W.R."/>
            <person name="Ouyang S."/>
            <person name="Schwartz D.C."/>
            <person name="Tanaka T."/>
            <person name="Wu J."/>
            <person name="Zhou S."/>
            <person name="Childs K.L."/>
            <person name="Davidson R.M."/>
            <person name="Lin H."/>
            <person name="Quesada-Ocampo L."/>
            <person name="Vaillancourt B."/>
            <person name="Sakai H."/>
            <person name="Lee S.S."/>
            <person name="Kim J."/>
            <person name="Numa H."/>
            <person name="Itoh T."/>
            <person name="Buell C.R."/>
            <person name="Matsumoto T."/>
        </authorList>
    </citation>
    <scope>NUCLEOTIDE SEQUENCE [LARGE SCALE GENOMIC DNA]</scope>
    <source>
        <strain evidence="4">cv. Nipponbare</strain>
    </source>
</reference>
<dbReference type="EMBL" id="AP014963">
    <property type="protein sequence ID" value="BAT01919.1"/>
    <property type="molecule type" value="Genomic_DNA"/>
</dbReference>
<gene>
    <name evidence="3" type="ordered locus">Os07g0536300</name>
    <name evidence="3" type="ORF">OSNPB_070536300</name>
</gene>
<feature type="compositionally biased region" description="Basic residues" evidence="1">
    <location>
        <begin position="51"/>
        <end position="64"/>
    </location>
</feature>
<feature type="domain" description="Gnk2-homologous" evidence="2">
    <location>
        <begin position="83"/>
        <end position="191"/>
    </location>
</feature>
<name>A0A0P0X6Y2_ORYSJ</name>
<dbReference type="Proteomes" id="UP000059680">
    <property type="component" value="Chromosome 7"/>
</dbReference>
<evidence type="ECO:0000313" key="3">
    <source>
        <dbReference type="EMBL" id="BAT01919.1"/>
    </source>
</evidence>
<evidence type="ECO:0000256" key="1">
    <source>
        <dbReference type="SAM" id="MobiDB-lite"/>
    </source>
</evidence>
<reference evidence="4" key="1">
    <citation type="journal article" date="2005" name="Nature">
        <title>The map-based sequence of the rice genome.</title>
        <authorList>
            <consortium name="International rice genome sequencing project (IRGSP)"/>
            <person name="Matsumoto T."/>
            <person name="Wu J."/>
            <person name="Kanamori H."/>
            <person name="Katayose Y."/>
            <person name="Fujisawa M."/>
            <person name="Namiki N."/>
            <person name="Mizuno H."/>
            <person name="Yamamoto K."/>
            <person name="Antonio B.A."/>
            <person name="Baba T."/>
            <person name="Sakata K."/>
            <person name="Nagamura Y."/>
            <person name="Aoki H."/>
            <person name="Arikawa K."/>
            <person name="Arita K."/>
            <person name="Bito T."/>
            <person name="Chiden Y."/>
            <person name="Fujitsuka N."/>
            <person name="Fukunaka R."/>
            <person name="Hamada M."/>
            <person name="Harada C."/>
            <person name="Hayashi A."/>
            <person name="Hijishita S."/>
            <person name="Honda M."/>
            <person name="Hosokawa S."/>
            <person name="Ichikawa Y."/>
            <person name="Idonuma A."/>
            <person name="Iijima M."/>
            <person name="Ikeda M."/>
            <person name="Ikeno M."/>
            <person name="Ito K."/>
            <person name="Ito S."/>
            <person name="Ito T."/>
            <person name="Ito Y."/>
            <person name="Ito Y."/>
            <person name="Iwabuchi A."/>
            <person name="Kamiya K."/>
            <person name="Karasawa W."/>
            <person name="Kurita K."/>
            <person name="Katagiri S."/>
            <person name="Kikuta A."/>
            <person name="Kobayashi H."/>
            <person name="Kobayashi N."/>
            <person name="Machita K."/>
            <person name="Maehara T."/>
            <person name="Masukawa M."/>
            <person name="Mizubayashi T."/>
            <person name="Mukai Y."/>
            <person name="Nagasaki H."/>
            <person name="Nagata Y."/>
            <person name="Naito S."/>
            <person name="Nakashima M."/>
            <person name="Nakama Y."/>
            <person name="Nakamichi Y."/>
            <person name="Nakamura M."/>
            <person name="Meguro A."/>
            <person name="Negishi M."/>
            <person name="Ohta I."/>
            <person name="Ohta T."/>
            <person name="Okamoto M."/>
            <person name="Ono N."/>
            <person name="Saji S."/>
            <person name="Sakaguchi M."/>
            <person name="Sakai K."/>
            <person name="Shibata M."/>
            <person name="Shimokawa T."/>
            <person name="Song J."/>
            <person name="Takazaki Y."/>
            <person name="Terasawa K."/>
            <person name="Tsugane M."/>
            <person name="Tsuji K."/>
            <person name="Ueda S."/>
            <person name="Waki K."/>
            <person name="Yamagata H."/>
            <person name="Yamamoto M."/>
            <person name="Yamamoto S."/>
            <person name="Yamane H."/>
            <person name="Yoshiki S."/>
            <person name="Yoshihara R."/>
            <person name="Yukawa K."/>
            <person name="Zhong H."/>
            <person name="Yano M."/>
            <person name="Yuan Q."/>
            <person name="Ouyang S."/>
            <person name="Liu J."/>
            <person name="Jones K.M."/>
            <person name="Gansberger K."/>
            <person name="Moffat K."/>
            <person name="Hill J."/>
            <person name="Bera J."/>
            <person name="Fadrosh D."/>
            <person name="Jin S."/>
            <person name="Johri S."/>
            <person name="Kim M."/>
            <person name="Overton L."/>
            <person name="Reardon M."/>
            <person name="Tsitrin T."/>
            <person name="Vuong H."/>
            <person name="Weaver B."/>
            <person name="Ciecko A."/>
            <person name="Tallon L."/>
            <person name="Jackson J."/>
            <person name="Pai G."/>
            <person name="Aken S.V."/>
            <person name="Utterback T."/>
            <person name="Reidmuller S."/>
            <person name="Feldblyum T."/>
            <person name="Hsiao J."/>
            <person name="Zismann V."/>
            <person name="Iobst S."/>
            <person name="de Vazeille A.R."/>
            <person name="Buell C.R."/>
            <person name="Ying K."/>
            <person name="Li Y."/>
            <person name="Lu T."/>
            <person name="Huang Y."/>
            <person name="Zhao Q."/>
            <person name="Feng Q."/>
            <person name="Zhang L."/>
            <person name="Zhu J."/>
            <person name="Weng Q."/>
            <person name="Mu J."/>
            <person name="Lu Y."/>
            <person name="Fan D."/>
            <person name="Liu Y."/>
            <person name="Guan J."/>
            <person name="Zhang Y."/>
            <person name="Yu S."/>
            <person name="Liu X."/>
            <person name="Zhang Y."/>
            <person name="Hong G."/>
            <person name="Han B."/>
            <person name="Choisne N."/>
            <person name="Demange N."/>
            <person name="Orjeda G."/>
            <person name="Samain S."/>
            <person name="Cattolico L."/>
            <person name="Pelletier E."/>
            <person name="Couloux A."/>
            <person name="Segurens B."/>
            <person name="Wincker P."/>
            <person name="D'Hont A."/>
            <person name="Scarpelli C."/>
            <person name="Weissenbach J."/>
            <person name="Salanoubat M."/>
            <person name="Quetier F."/>
            <person name="Yu Y."/>
            <person name="Kim H.R."/>
            <person name="Rambo T."/>
            <person name="Currie J."/>
            <person name="Collura K."/>
            <person name="Luo M."/>
            <person name="Yang T."/>
            <person name="Ammiraju J.S.S."/>
            <person name="Engler F."/>
            <person name="Soderlund C."/>
            <person name="Wing R.A."/>
            <person name="Palmer L.E."/>
            <person name="de la Bastide M."/>
            <person name="Spiegel L."/>
            <person name="Nascimento L."/>
            <person name="Zutavern T."/>
            <person name="O'Shaughnessy A."/>
            <person name="Dike S."/>
            <person name="Dedhia N."/>
            <person name="Preston R."/>
            <person name="Balija V."/>
            <person name="McCombie W.R."/>
            <person name="Chow T."/>
            <person name="Chen H."/>
            <person name="Chung M."/>
            <person name="Chen C."/>
            <person name="Shaw J."/>
            <person name="Wu H."/>
            <person name="Hsiao K."/>
            <person name="Chao Y."/>
            <person name="Chu M."/>
            <person name="Cheng C."/>
            <person name="Hour A."/>
            <person name="Lee P."/>
            <person name="Lin S."/>
            <person name="Lin Y."/>
            <person name="Liou J."/>
            <person name="Liu S."/>
            <person name="Hsing Y."/>
            <person name="Raghuvanshi S."/>
            <person name="Mohanty A."/>
            <person name="Bharti A.K."/>
            <person name="Gaur A."/>
            <person name="Gupta V."/>
            <person name="Kumar D."/>
            <person name="Ravi V."/>
            <person name="Vij S."/>
            <person name="Kapur A."/>
            <person name="Khurana P."/>
            <person name="Khurana P."/>
            <person name="Khurana J.P."/>
            <person name="Tyagi A.K."/>
            <person name="Gaikwad K."/>
            <person name="Singh A."/>
            <person name="Dalal V."/>
            <person name="Srivastava S."/>
            <person name="Dixit A."/>
            <person name="Pal A.K."/>
            <person name="Ghazi I.A."/>
            <person name="Yadav M."/>
            <person name="Pandit A."/>
            <person name="Bhargava A."/>
            <person name="Sureshbabu K."/>
            <person name="Batra K."/>
            <person name="Sharma T.R."/>
            <person name="Mohapatra T."/>
            <person name="Singh N.K."/>
            <person name="Messing J."/>
            <person name="Nelson A.B."/>
            <person name="Fuks G."/>
            <person name="Kavchok S."/>
            <person name="Keizer G."/>
            <person name="Linton E."/>
            <person name="Llaca V."/>
            <person name="Song R."/>
            <person name="Tanyolac B."/>
            <person name="Young S."/>
            <person name="Ho-Il K."/>
            <person name="Hahn J.H."/>
            <person name="Sangsakoo G."/>
            <person name="Vanavichit A."/>
            <person name="de Mattos Luiz.A.T."/>
            <person name="Zimmer P.D."/>
            <person name="Malone G."/>
            <person name="Dellagostin O."/>
            <person name="de Oliveira A.C."/>
            <person name="Bevan M."/>
            <person name="Bancroft I."/>
            <person name="Minx P."/>
            <person name="Cordum H."/>
            <person name="Wilson R."/>
            <person name="Cheng Z."/>
            <person name="Jin W."/>
            <person name="Jiang J."/>
            <person name="Leong S.A."/>
            <person name="Iwama H."/>
            <person name="Gojobori T."/>
            <person name="Itoh T."/>
            <person name="Niimura Y."/>
            <person name="Fujii Y."/>
            <person name="Habara T."/>
            <person name="Sakai H."/>
            <person name="Sato Y."/>
            <person name="Wilson G."/>
            <person name="Kumar K."/>
            <person name="McCouch S."/>
            <person name="Juretic N."/>
            <person name="Hoen D."/>
            <person name="Wright S."/>
            <person name="Bruskiewich R."/>
            <person name="Bureau T."/>
            <person name="Miyao A."/>
            <person name="Hirochika H."/>
            <person name="Nishikawa T."/>
            <person name="Kadowaki K."/>
            <person name="Sugiura M."/>
            <person name="Burr B."/>
            <person name="Sasaki T."/>
        </authorList>
    </citation>
    <scope>NUCLEOTIDE SEQUENCE [LARGE SCALE GENOMIC DNA]</scope>
    <source>
        <strain evidence="4">cv. Nipponbare</strain>
    </source>
</reference>
<dbReference type="Gramene" id="Os07t0536300-00">
    <property type="protein sequence ID" value="Os07t0536300-00"/>
    <property type="gene ID" value="Os07g0536300"/>
</dbReference>
<dbReference type="PaxDb" id="39947-A0A0P0X6Y2"/>
<dbReference type="InterPro" id="IPR002902">
    <property type="entry name" value="GNK2"/>
</dbReference>
<dbReference type="STRING" id="39947.A0A0P0X6Y2"/>
<feature type="region of interest" description="Disordered" evidence="1">
    <location>
        <begin position="33"/>
        <end position="84"/>
    </location>
</feature>
<evidence type="ECO:0000259" key="2">
    <source>
        <dbReference type="PROSITE" id="PS51473"/>
    </source>
</evidence>
<dbReference type="Pfam" id="PF01657">
    <property type="entry name" value="Stress-antifung"/>
    <property type="match status" value="1"/>
</dbReference>
<sequence>STVKVNTNPAYLCIPTELEQPVLLLRLNYLFSGDDSRRDPPPRPRPGRAAACRRRRPRRRRRRPPPAVPHVRDGAGSVRSQQLVRGQPAACRRHAASHGGERILLLLLRRRCPPKVMNGSSSSSVDVLAGERPNLIAASASCNSSSSEYHDCGACVAEAFRCARRLCPYSRHAVVHLGGGACSVRYYDVERTEHAEVLMVWCPPEASPRSVSDLYSLYKTCLLDYEYGHV</sequence>
<keyword evidence="4" id="KW-1185">Reference proteome</keyword>
<reference evidence="3 4" key="2">
    <citation type="journal article" date="2013" name="Plant Cell Physiol.">
        <title>Rice Annotation Project Database (RAP-DB): an integrative and interactive database for rice genomics.</title>
        <authorList>
            <person name="Sakai H."/>
            <person name="Lee S.S."/>
            <person name="Tanaka T."/>
            <person name="Numa H."/>
            <person name="Kim J."/>
            <person name="Kawahara Y."/>
            <person name="Wakimoto H."/>
            <person name="Yang C.C."/>
            <person name="Iwamoto M."/>
            <person name="Abe T."/>
            <person name="Yamada Y."/>
            <person name="Muto A."/>
            <person name="Inokuchi H."/>
            <person name="Ikemura T."/>
            <person name="Matsumoto T."/>
            <person name="Sasaki T."/>
            <person name="Itoh T."/>
        </authorList>
    </citation>
    <scope>NUCLEOTIDE SEQUENCE [LARGE SCALE GENOMIC DNA]</scope>
    <source>
        <strain evidence="4">cv. Nipponbare</strain>
    </source>
</reference>
<dbReference type="AlphaFoldDB" id="A0A0P0X6Y2"/>
<feature type="non-terminal residue" evidence="3">
    <location>
        <position position="1"/>
    </location>
</feature>
<evidence type="ECO:0000313" key="4">
    <source>
        <dbReference type="Proteomes" id="UP000059680"/>
    </source>
</evidence>
<accession>A0A0P0X6Y2</accession>
<protein>
    <submittedName>
        <fullName evidence="3">Os07g0536300 protein</fullName>
    </submittedName>
</protein>